<feature type="non-terminal residue" evidence="1">
    <location>
        <position position="21"/>
    </location>
</feature>
<comment type="caution">
    <text evidence="1">The sequence shown here is derived from an EMBL/GenBank/DDBJ whole genome shotgun (WGS) entry which is preliminary data.</text>
</comment>
<sequence>MSVTVVMADVRTRAGRAAIEG</sequence>
<reference evidence="1 2" key="1">
    <citation type="journal article" date="2018" name="Front. Plant Sci.">
        <title>Red Clover (Trifolium pratense) and Zigzag Clover (T. medium) - A Picture of Genomic Similarities and Differences.</title>
        <authorList>
            <person name="Dluhosova J."/>
            <person name="Istvanek J."/>
            <person name="Nedelnik J."/>
            <person name="Repkova J."/>
        </authorList>
    </citation>
    <scope>NUCLEOTIDE SEQUENCE [LARGE SCALE GENOMIC DNA]</scope>
    <source>
        <strain evidence="2">cv. 10/8</strain>
        <tissue evidence="1">Leaf</tissue>
    </source>
</reference>
<keyword evidence="2" id="KW-1185">Reference proteome</keyword>
<proteinExistence type="predicted"/>
<name>A0A392U913_9FABA</name>
<evidence type="ECO:0000313" key="1">
    <source>
        <dbReference type="EMBL" id="MCI69317.1"/>
    </source>
</evidence>
<dbReference type="Proteomes" id="UP000265520">
    <property type="component" value="Unassembled WGS sequence"/>
</dbReference>
<accession>A0A392U913</accession>
<protein>
    <submittedName>
        <fullName evidence="1">Uncharacterized protein</fullName>
    </submittedName>
</protein>
<dbReference type="EMBL" id="LXQA010753663">
    <property type="protein sequence ID" value="MCI69317.1"/>
    <property type="molecule type" value="Genomic_DNA"/>
</dbReference>
<evidence type="ECO:0000313" key="2">
    <source>
        <dbReference type="Proteomes" id="UP000265520"/>
    </source>
</evidence>
<organism evidence="1 2">
    <name type="scientific">Trifolium medium</name>
    <dbReference type="NCBI Taxonomy" id="97028"/>
    <lineage>
        <taxon>Eukaryota</taxon>
        <taxon>Viridiplantae</taxon>
        <taxon>Streptophyta</taxon>
        <taxon>Embryophyta</taxon>
        <taxon>Tracheophyta</taxon>
        <taxon>Spermatophyta</taxon>
        <taxon>Magnoliopsida</taxon>
        <taxon>eudicotyledons</taxon>
        <taxon>Gunneridae</taxon>
        <taxon>Pentapetalae</taxon>
        <taxon>rosids</taxon>
        <taxon>fabids</taxon>
        <taxon>Fabales</taxon>
        <taxon>Fabaceae</taxon>
        <taxon>Papilionoideae</taxon>
        <taxon>50 kb inversion clade</taxon>
        <taxon>NPAAA clade</taxon>
        <taxon>Hologalegina</taxon>
        <taxon>IRL clade</taxon>
        <taxon>Trifolieae</taxon>
        <taxon>Trifolium</taxon>
    </lineage>
</organism>
<dbReference type="AlphaFoldDB" id="A0A392U913"/>